<dbReference type="Proteomes" id="UP000194127">
    <property type="component" value="Unassembled WGS sequence"/>
</dbReference>
<dbReference type="SMART" id="SM00164">
    <property type="entry name" value="TBC"/>
    <property type="match status" value="1"/>
</dbReference>
<organism evidence="3 4">
    <name type="scientific">Postia placenta MAD-698-R-SB12</name>
    <dbReference type="NCBI Taxonomy" id="670580"/>
    <lineage>
        <taxon>Eukaryota</taxon>
        <taxon>Fungi</taxon>
        <taxon>Dikarya</taxon>
        <taxon>Basidiomycota</taxon>
        <taxon>Agaricomycotina</taxon>
        <taxon>Agaricomycetes</taxon>
        <taxon>Polyporales</taxon>
        <taxon>Adustoporiaceae</taxon>
        <taxon>Rhodonia</taxon>
    </lineage>
</organism>
<dbReference type="EMBL" id="KZ110591">
    <property type="protein sequence ID" value="OSX68151.1"/>
    <property type="molecule type" value="Genomic_DNA"/>
</dbReference>
<dbReference type="InterPro" id="IPR050302">
    <property type="entry name" value="Rab_GAP_TBC_domain"/>
</dbReference>
<dbReference type="Gene3D" id="1.10.472.80">
    <property type="entry name" value="Ypt/Rab-GAP domain of gyp1p, domain 3"/>
    <property type="match status" value="1"/>
</dbReference>
<dbReference type="Pfam" id="PF00566">
    <property type="entry name" value="RabGAP-TBC"/>
    <property type="match status" value="1"/>
</dbReference>
<evidence type="ECO:0000259" key="2">
    <source>
        <dbReference type="PROSITE" id="PS50086"/>
    </source>
</evidence>
<dbReference type="PANTHER" id="PTHR47219">
    <property type="entry name" value="RAB GTPASE-ACTIVATING PROTEIN 1-LIKE"/>
    <property type="match status" value="1"/>
</dbReference>
<accession>A0A1X6NHQ4</accession>
<dbReference type="PROSITE" id="PS50086">
    <property type="entry name" value="TBC_RABGAP"/>
    <property type="match status" value="1"/>
</dbReference>
<feature type="region of interest" description="Disordered" evidence="1">
    <location>
        <begin position="285"/>
        <end position="316"/>
    </location>
</feature>
<dbReference type="InterPro" id="IPR035969">
    <property type="entry name" value="Rab-GAP_TBC_sf"/>
</dbReference>
<feature type="domain" description="Rab-GAP TBC" evidence="2">
    <location>
        <begin position="36"/>
        <end position="215"/>
    </location>
</feature>
<dbReference type="GO" id="GO:0031267">
    <property type="term" value="F:small GTPase binding"/>
    <property type="evidence" value="ECO:0007669"/>
    <property type="project" value="TreeGrafter"/>
</dbReference>
<dbReference type="GO" id="GO:0005096">
    <property type="term" value="F:GTPase activator activity"/>
    <property type="evidence" value="ECO:0007669"/>
    <property type="project" value="TreeGrafter"/>
</dbReference>
<dbReference type="SUPFAM" id="SSF47923">
    <property type="entry name" value="Ypt/Rab-GAP domain of gyp1p"/>
    <property type="match status" value="2"/>
</dbReference>
<dbReference type="Gene3D" id="1.10.8.270">
    <property type="entry name" value="putative rabgap domain of human tbc1 domain family member 14 like domains"/>
    <property type="match status" value="1"/>
</dbReference>
<name>A0A1X6NHQ4_9APHY</name>
<dbReference type="STRING" id="670580.A0A1X6NHQ4"/>
<feature type="compositionally biased region" description="Polar residues" evidence="1">
    <location>
        <begin position="288"/>
        <end position="301"/>
    </location>
</feature>
<evidence type="ECO:0000313" key="3">
    <source>
        <dbReference type="EMBL" id="OSX68151.1"/>
    </source>
</evidence>
<feature type="compositionally biased region" description="Pro residues" evidence="1">
    <location>
        <begin position="305"/>
        <end position="316"/>
    </location>
</feature>
<dbReference type="PANTHER" id="PTHR47219:SF9">
    <property type="entry name" value="GTPASE ACTIVATING PROTEIN AND CENTROSOME-ASSOCIATED, ISOFORM B"/>
    <property type="match status" value="1"/>
</dbReference>
<evidence type="ECO:0000256" key="1">
    <source>
        <dbReference type="SAM" id="MobiDB-lite"/>
    </source>
</evidence>
<protein>
    <recommendedName>
        <fullName evidence="2">Rab-GAP TBC domain-containing protein</fullName>
    </recommendedName>
</protein>
<keyword evidence="4" id="KW-1185">Reference proteome</keyword>
<dbReference type="RefSeq" id="XP_024344945.1">
    <property type="nucleotide sequence ID" value="XM_024483804.1"/>
</dbReference>
<dbReference type="GeneID" id="36328753"/>
<reference evidence="3 4" key="1">
    <citation type="submission" date="2017-04" db="EMBL/GenBank/DDBJ databases">
        <title>Genome Sequence of the Model Brown-Rot Fungus Postia placenta SB12.</title>
        <authorList>
            <consortium name="DOE Joint Genome Institute"/>
            <person name="Gaskell J."/>
            <person name="Kersten P."/>
            <person name="Larrondo L.F."/>
            <person name="Canessa P."/>
            <person name="Martinez D."/>
            <person name="Hibbett D."/>
            <person name="Schmoll M."/>
            <person name="Kubicek C.P."/>
            <person name="Martinez A.T."/>
            <person name="Yadav J."/>
            <person name="Master E."/>
            <person name="Magnuson J.K."/>
            <person name="James T."/>
            <person name="Yaver D."/>
            <person name="Berka R."/>
            <person name="Labutti K."/>
            <person name="Lipzen A."/>
            <person name="Aerts A."/>
            <person name="Barry K."/>
            <person name="Henrissat B."/>
            <person name="Blanchette R."/>
            <person name="Grigoriev I."/>
            <person name="Cullen D."/>
        </authorList>
    </citation>
    <scope>NUCLEOTIDE SEQUENCE [LARGE SCALE GENOMIC DNA]</scope>
    <source>
        <strain evidence="3 4">MAD-698-R-SB12</strain>
    </source>
</reference>
<dbReference type="OrthoDB" id="159449at2759"/>
<dbReference type="InterPro" id="IPR000195">
    <property type="entry name" value="Rab-GAP-TBC_dom"/>
</dbReference>
<dbReference type="AlphaFoldDB" id="A0A1X6NHQ4"/>
<proteinExistence type="predicted"/>
<gene>
    <name evidence="3" type="ORF">POSPLADRAFT_1129067</name>
</gene>
<sequence>MDAHRQRELRWISTMSSVPPSQSRKSKKIRKLVLEGVPASVRYLVWAHLTDSKAKRMDGLYGRLGQRERVAQIADIEHDSQKKFHDQPLQHQCLVNVLQAYLSMVPDIQYTRGLAVVASQLLMQSPEEDAFWTFVSLMDSHLRPYFSRSNVQLDVDASLFLKALEINDPAVSKRIFVDMAIQPMAICRPWFCYVFTDSFTSDYLLRIWDVFLFEGVTVLFRVGLAIVSCCRQLLLQSKDQDALLKILAHPPLMCLPSNPDTFLELVFSVKLKDEDLRKQRAKLEAQFKRQTQPRPSLSSIGSRGPTPPISLPKSGP</sequence>
<evidence type="ECO:0000313" key="4">
    <source>
        <dbReference type="Proteomes" id="UP000194127"/>
    </source>
</evidence>